<protein>
    <submittedName>
        <fullName evidence="1">Uncharacterized protein</fullName>
    </submittedName>
</protein>
<organism evidence="1 2">
    <name type="scientific">Potamilus streckersoni</name>
    <dbReference type="NCBI Taxonomy" id="2493646"/>
    <lineage>
        <taxon>Eukaryota</taxon>
        <taxon>Metazoa</taxon>
        <taxon>Spiralia</taxon>
        <taxon>Lophotrochozoa</taxon>
        <taxon>Mollusca</taxon>
        <taxon>Bivalvia</taxon>
        <taxon>Autobranchia</taxon>
        <taxon>Heteroconchia</taxon>
        <taxon>Palaeoheterodonta</taxon>
        <taxon>Unionida</taxon>
        <taxon>Unionoidea</taxon>
        <taxon>Unionidae</taxon>
        <taxon>Ambleminae</taxon>
        <taxon>Lampsilini</taxon>
        <taxon>Potamilus</taxon>
    </lineage>
</organism>
<evidence type="ECO:0000313" key="2">
    <source>
        <dbReference type="Proteomes" id="UP001195483"/>
    </source>
</evidence>
<dbReference type="SUPFAM" id="SSF53383">
    <property type="entry name" value="PLP-dependent transferases"/>
    <property type="match status" value="1"/>
</dbReference>
<proteinExistence type="predicted"/>
<sequence>MQAFRTAYQFQMFSVNTVTQEVIAEMLMHEEEYLQLRHFYQKKRDYMLDGLRSMTKFDPEIPQGTYFIKAKYNRIINMSKLPIKPSLPNDRRSNAVGRLRDIRAAADMITPVHTNNLRERAETLYEESLRHRIRDYDRQSRQFKKRMKNSAGYISAKP</sequence>
<dbReference type="InterPro" id="IPR015424">
    <property type="entry name" value="PyrdxlP-dep_Trfase"/>
</dbReference>
<comment type="caution">
    <text evidence="1">The sequence shown here is derived from an EMBL/GenBank/DDBJ whole genome shotgun (WGS) entry which is preliminary data.</text>
</comment>
<keyword evidence="2" id="KW-1185">Reference proteome</keyword>
<dbReference type="AlphaFoldDB" id="A0AAE0TEA0"/>
<reference evidence="1" key="2">
    <citation type="journal article" date="2021" name="Genome Biol. Evol.">
        <title>Developing a high-quality reference genome for a parasitic bivalve with doubly uniparental inheritance (Bivalvia: Unionida).</title>
        <authorList>
            <person name="Smith C.H."/>
        </authorList>
    </citation>
    <scope>NUCLEOTIDE SEQUENCE</scope>
    <source>
        <strain evidence="1">CHS0354</strain>
        <tissue evidence="1">Mantle</tissue>
    </source>
</reference>
<dbReference type="Gene3D" id="3.40.640.10">
    <property type="entry name" value="Type I PLP-dependent aspartate aminotransferase-like (Major domain)"/>
    <property type="match status" value="1"/>
</dbReference>
<accession>A0AAE0TEA0</accession>
<dbReference type="Gene3D" id="3.90.1150.10">
    <property type="entry name" value="Aspartate Aminotransferase, domain 1"/>
    <property type="match status" value="1"/>
</dbReference>
<dbReference type="InterPro" id="IPR015422">
    <property type="entry name" value="PyrdxlP-dep_Trfase_small"/>
</dbReference>
<dbReference type="Proteomes" id="UP001195483">
    <property type="component" value="Unassembled WGS sequence"/>
</dbReference>
<name>A0AAE0TEA0_9BIVA</name>
<evidence type="ECO:0000313" key="1">
    <source>
        <dbReference type="EMBL" id="KAK3608797.1"/>
    </source>
</evidence>
<dbReference type="EMBL" id="JAEAOA010000469">
    <property type="protein sequence ID" value="KAK3608797.1"/>
    <property type="molecule type" value="Genomic_DNA"/>
</dbReference>
<reference evidence="1" key="3">
    <citation type="submission" date="2023-05" db="EMBL/GenBank/DDBJ databases">
        <authorList>
            <person name="Smith C.H."/>
        </authorList>
    </citation>
    <scope>NUCLEOTIDE SEQUENCE</scope>
    <source>
        <strain evidence="1">CHS0354</strain>
        <tissue evidence="1">Mantle</tissue>
    </source>
</reference>
<dbReference type="InterPro" id="IPR015421">
    <property type="entry name" value="PyrdxlP-dep_Trfase_major"/>
</dbReference>
<gene>
    <name evidence="1" type="ORF">CHS0354_006838</name>
</gene>
<reference evidence="1" key="1">
    <citation type="journal article" date="2021" name="Genome Biol. Evol.">
        <title>A High-Quality Reference Genome for a Parasitic Bivalve with Doubly Uniparental Inheritance (Bivalvia: Unionida).</title>
        <authorList>
            <person name="Smith C.H."/>
        </authorList>
    </citation>
    <scope>NUCLEOTIDE SEQUENCE</scope>
    <source>
        <strain evidence="1">CHS0354</strain>
    </source>
</reference>